<dbReference type="Gene3D" id="1.10.10.60">
    <property type="entry name" value="Homeodomain-like"/>
    <property type="match status" value="1"/>
</dbReference>
<evidence type="ECO:0008006" key="3">
    <source>
        <dbReference type="Google" id="ProtNLM"/>
    </source>
</evidence>
<dbReference type="STRING" id="1618659.UV11_C0018G0005"/>
<organism evidence="1 2">
    <name type="scientific">Candidatus Giovannonibacteria bacterium GW2011_GWF2_42_19</name>
    <dbReference type="NCBI Taxonomy" id="1618659"/>
    <lineage>
        <taxon>Bacteria</taxon>
        <taxon>Candidatus Giovannoniibacteriota</taxon>
    </lineage>
</organism>
<reference evidence="1 2" key="1">
    <citation type="journal article" date="2015" name="Nature">
        <title>rRNA introns, odd ribosomes, and small enigmatic genomes across a large radiation of phyla.</title>
        <authorList>
            <person name="Brown C.T."/>
            <person name="Hug L.A."/>
            <person name="Thomas B.C."/>
            <person name="Sharon I."/>
            <person name="Castelle C.J."/>
            <person name="Singh A."/>
            <person name="Wilkins M.J."/>
            <person name="Williams K.H."/>
            <person name="Banfield J.F."/>
        </authorList>
    </citation>
    <scope>NUCLEOTIDE SEQUENCE [LARGE SCALE GENOMIC DNA]</scope>
</reference>
<protein>
    <recommendedName>
        <fullName evidence="3">Homeodomain phBC6A51-type domain-containing protein</fullName>
    </recommendedName>
</protein>
<name>A0A0G0ZEY4_9BACT</name>
<comment type="caution">
    <text evidence="1">The sequence shown here is derived from an EMBL/GenBank/DDBJ whole genome shotgun (WGS) entry which is preliminary data.</text>
</comment>
<dbReference type="Proteomes" id="UP000034036">
    <property type="component" value="Unassembled WGS sequence"/>
</dbReference>
<accession>A0A0G0ZEY4</accession>
<dbReference type="AlphaFoldDB" id="A0A0G0ZEY4"/>
<evidence type="ECO:0000313" key="1">
    <source>
        <dbReference type="EMBL" id="KKS47234.1"/>
    </source>
</evidence>
<gene>
    <name evidence="1" type="ORF">UV11_C0018G0005</name>
</gene>
<evidence type="ECO:0000313" key="2">
    <source>
        <dbReference type="Proteomes" id="UP000034036"/>
    </source>
</evidence>
<proteinExistence type="predicted"/>
<dbReference type="EMBL" id="LCDF01000018">
    <property type="protein sequence ID" value="KKS47234.1"/>
    <property type="molecule type" value="Genomic_DNA"/>
</dbReference>
<sequence>MKKYKTKNDFLEHLKRIPIVQVACEKVGISRNTVYRWRKEDLKFHHDMEQALAEGEALVNDMGESQLLTLIKEKNWSAISFWLRHRNPRFKDKVEVTTTTGDDNEVLTPTQTAIVHKALQLAAILPTNNNKNEER</sequence>